<gene>
    <name evidence="1" type="ORF">NPIL_396201</name>
</gene>
<evidence type="ECO:0000313" key="1">
    <source>
        <dbReference type="EMBL" id="GFS32130.1"/>
    </source>
</evidence>
<evidence type="ECO:0000313" key="2">
    <source>
        <dbReference type="Proteomes" id="UP000887013"/>
    </source>
</evidence>
<dbReference type="AlphaFoldDB" id="A0A8X6M9A9"/>
<name>A0A8X6M9A9_NEPPI</name>
<proteinExistence type="predicted"/>
<organism evidence="1 2">
    <name type="scientific">Nephila pilipes</name>
    <name type="common">Giant wood spider</name>
    <name type="synonym">Nephila maculata</name>
    <dbReference type="NCBI Taxonomy" id="299642"/>
    <lineage>
        <taxon>Eukaryota</taxon>
        <taxon>Metazoa</taxon>
        <taxon>Ecdysozoa</taxon>
        <taxon>Arthropoda</taxon>
        <taxon>Chelicerata</taxon>
        <taxon>Arachnida</taxon>
        <taxon>Araneae</taxon>
        <taxon>Araneomorphae</taxon>
        <taxon>Entelegynae</taxon>
        <taxon>Araneoidea</taxon>
        <taxon>Nephilidae</taxon>
        <taxon>Nephila</taxon>
    </lineage>
</organism>
<dbReference type="EMBL" id="BMAW01042039">
    <property type="protein sequence ID" value="GFS32130.1"/>
    <property type="molecule type" value="Genomic_DNA"/>
</dbReference>
<sequence>MSAWPLRYSLRAMSLLRTIGAAVEESASTLIHEKLWIQISFHFTSERGVWSCAHLSVTKHLACDPGYIPLKEHTNIRRGNPATDVSPGEENHLFPKQPRTYTFVYLSCGVVHPPPDIKIYERCPTEGGINNFVPDSYPPPLGLLPL</sequence>
<comment type="caution">
    <text evidence="1">The sequence shown here is derived from an EMBL/GenBank/DDBJ whole genome shotgun (WGS) entry which is preliminary data.</text>
</comment>
<accession>A0A8X6M9A9</accession>
<keyword evidence="2" id="KW-1185">Reference proteome</keyword>
<protein>
    <submittedName>
        <fullName evidence="1">Uncharacterized protein</fullName>
    </submittedName>
</protein>
<reference evidence="1" key="1">
    <citation type="submission" date="2020-08" db="EMBL/GenBank/DDBJ databases">
        <title>Multicomponent nature underlies the extraordinary mechanical properties of spider dragline silk.</title>
        <authorList>
            <person name="Kono N."/>
            <person name="Nakamura H."/>
            <person name="Mori M."/>
            <person name="Yoshida Y."/>
            <person name="Ohtoshi R."/>
            <person name="Malay A.D."/>
            <person name="Moran D.A.P."/>
            <person name="Tomita M."/>
            <person name="Numata K."/>
            <person name="Arakawa K."/>
        </authorList>
    </citation>
    <scope>NUCLEOTIDE SEQUENCE</scope>
</reference>
<dbReference type="Proteomes" id="UP000887013">
    <property type="component" value="Unassembled WGS sequence"/>
</dbReference>